<sequence length="252" mass="27577">MFMVMSIREVNMKQLSAVGIGALIVFGLGMVGSGYFVGGGIYEAFAKDRQVTVKGLAEREVTADVAVWKISHRASHDTLADAKEKLKADTASIKSFLQENGLDPSGLTVNSYHIQDRVSDGYFNKDNKATRFTLTQTLLLQSTDVELVRAVSQKIADLPEKGVVLNGYNQPTYVFQGLNDIKPDMVAEATRAARESAQKFATDSGSELETILYANQGVVQILPLINTSELNANTEIHKKIRLVTTITYKLAD</sequence>
<dbReference type="InterPro" id="IPR052022">
    <property type="entry name" value="26kDa_periplasmic_antigen"/>
</dbReference>
<dbReference type="PIRSF" id="PIRSF029033">
    <property type="entry name" value="UCP029033"/>
    <property type="match status" value="1"/>
</dbReference>
<dbReference type="Proteomes" id="UP000630923">
    <property type="component" value="Unassembled WGS sequence"/>
</dbReference>
<dbReference type="PANTHER" id="PTHR34387:SF2">
    <property type="entry name" value="SLR1258 PROTEIN"/>
    <property type="match status" value="1"/>
</dbReference>
<proteinExistence type="predicted"/>
<protein>
    <submittedName>
        <fullName evidence="1">SIMPL domain-containing protein</fullName>
    </submittedName>
</protein>
<dbReference type="EMBL" id="BNCI01000002">
    <property type="protein sequence ID" value="GHF30886.1"/>
    <property type="molecule type" value="Genomic_DNA"/>
</dbReference>
<dbReference type="Pfam" id="PF04402">
    <property type="entry name" value="SIMPL"/>
    <property type="match status" value="1"/>
</dbReference>
<reference evidence="1" key="1">
    <citation type="journal article" date="2014" name="Int. J. Syst. Evol. Microbiol.">
        <title>Complete genome sequence of Corynebacterium casei LMG S-19264T (=DSM 44701T), isolated from a smear-ripened cheese.</title>
        <authorList>
            <consortium name="US DOE Joint Genome Institute (JGI-PGF)"/>
            <person name="Walter F."/>
            <person name="Albersmeier A."/>
            <person name="Kalinowski J."/>
            <person name="Ruckert C."/>
        </authorList>
    </citation>
    <scope>NUCLEOTIDE SEQUENCE</scope>
    <source>
        <strain evidence="1">KCTC 42590</strain>
    </source>
</reference>
<accession>A0A919AXC0</accession>
<dbReference type="PANTHER" id="PTHR34387">
    <property type="entry name" value="SLR1258 PROTEIN"/>
    <property type="match status" value="1"/>
</dbReference>
<evidence type="ECO:0000313" key="2">
    <source>
        <dbReference type="Proteomes" id="UP000630923"/>
    </source>
</evidence>
<dbReference type="Gene3D" id="3.30.70.2970">
    <property type="entry name" value="Protein of unknown function (DUF541), domain 2"/>
    <property type="match status" value="1"/>
</dbReference>
<dbReference type="AlphaFoldDB" id="A0A919AXC0"/>
<organism evidence="1 2">
    <name type="scientific">Kordiimonas sediminis</name>
    <dbReference type="NCBI Taxonomy" id="1735581"/>
    <lineage>
        <taxon>Bacteria</taxon>
        <taxon>Pseudomonadati</taxon>
        <taxon>Pseudomonadota</taxon>
        <taxon>Alphaproteobacteria</taxon>
        <taxon>Kordiimonadales</taxon>
        <taxon>Kordiimonadaceae</taxon>
        <taxon>Kordiimonas</taxon>
    </lineage>
</organism>
<dbReference type="GO" id="GO:0006974">
    <property type="term" value="P:DNA damage response"/>
    <property type="evidence" value="ECO:0007669"/>
    <property type="project" value="TreeGrafter"/>
</dbReference>
<reference evidence="1" key="2">
    <citation type="submission" date="2020-09" db="EMBL/GenBank/DDBJ databases">
        <authorList>
            <person name="Sun Q."/>
            <person name="Kim S."/>
        </authorList>
    </citation>
    <scope>NUCLEOTIDE SEQUENCE</scope>
    <source>
        <strain evidence="1">KCTC 42590</strain>
    </source>
</reference>
<name>A0A919AXC0_9PROT</name>
<evidence type="ECO:0000313" key="1">
    <source>
        <dbReference type="EMBL" id="GHF30886.1"/>
    </source>
</evidence>
<dbReference type="InterPro" id="IPR016907">
    <property type="entry name" value="UCP029033"/>
</dbReference>
<gene>
    <name evidence="1" type="ORF">GCM10017044_27860</name>
</gene>
<keyword evidence="2" id="KW-1185">Reference proteome</keyword>
<comment type="caution">
    <text evidence="1">The sequence shown here is derived from an EMBL/GenBank/DDBJ whole genome shotgun (WGS) entry which is preliminary data.</text>
</comment>
<dbReference type="InterPro" id="IPR007497">
    <property type="entry name" value="SIMPL/DUF541"/>
</dbReference>